<dbReference type="Pfam" id="PF07701">
    <property type="entry name" value="HNOBA"/>
    <property type="match status" value="1"/>
</dbReference>
<dbReference type="SUPFAM" id="SSF111126">
    <property type="entry name" value="Ligand-binding domain in the NO signalling and Golgi transport"/>
    <property type="match status" value="1"/>
</dbReference>
<keyword evidence="7" id="KW-0141">cGMP biosynthesis</keyword>
<dbReference type="Gene3D" id="3.30.70.1230">
    <property type="entry name" value="Nucleotide cyclase"/>
    <property type="match status" value="1"/>
</dbReference>
<evidence type="ECO:0000259" key="9">
    <source>
        <dbReference type="PROSITE" id="PS50125"/>
    </source>
</evidence>
<evidence type="ECO:0000256" key="8">
    <source>
        <dbReference type="SAM" id="MobiDB-lite"/>
    </source>
</evidence>
<dbReference type="GO" id="GO:0005525">
    <property type="term" value="F:GTP binding"/>
    <property type="evidence" value="ECO:0007669"/>
    <property type="project" value="UniProtKB-KW"/>
</dbReference>
<dbReference type="InterPro" id="IPR038158">
    <property type="entry name" value="H-NOX_domain_sf"/>
</dbReference>
<dbReference type="SUPFAM" id="SSF55073">
    <property type="entry name" value="Nucleotide cyclase"/>
    <property type="match status" value="1"/>
</dbReference>
<feature type="compositionally biased region" description="Polar residues" evidence="8">
    <location>
        <begin position="825"/>
        <end position="851"/>
    </location>
</feature>
<sequence>MYGILLEGLKQYVEKVYGENVWWVALQQVTGKQTMMQTRQIYPENLLEKLGISIAELVGAEADELFFDYGYFFLQFLSDSGFDGLLRVMGDNFIAFLQNLDDLHHHLRFSYPRLRPPSFVVISIAEEVLVLRYSSKRNYFGHFVRGQLVAIAQITYKLDIDVDLVEQIQEDQRTYTTYKITNRDGCWPTKSLVTEKEAKPLGKIVPSSLIPGEVFFSLFPFHLVLTEFMIIRSAGPGYKQFIPGLSGKSFKESFIVVRPAIPNDFNKIRMYQYNTFELVLTTDPSLQEKKGRAASISKAVCKFKGQMCFIEEWNMMLFLGTPVLRDTKQLAEFGLYISDLNMFDRSRDIILSGDQQSDELMSLFKKQHEEGKKLEKNMKNLDKVRKKTDELLYQCIPKGVARKLSNGVPAMETIQTYDSVSICFTKVVNFSAKCTVVPVEKIIGLLNKMYTLYDALTESHKVYKVETVGDSYMLVSGVPQRTPLHSAHITEIALNILVATERGLTWPDSASTSGTGREEPLQLYIGCHTGPIVAGVVGYKTPRYCLFGDTVNTSSRMMSNSLPNKLHVSGPFASALSAYPYDVEYRGKLAIKGKGEMDTYFVIGRSANFTCEEEESHEIRDFSEVLKEDFERNDESPYDGSESEDSESLQLSEEPSEDEDGEEASEPSTPEEKKSAPAANRRSSEAKPARKQSTVQTKKAEPPMVTSSSLEADAVDKTAINPSPAVRPSQSNHADGRDEETTKVLSEAARKLVKTKVAEIRKEQPKRQDVKFNLSKSSEISSIVPPKESDEEEENGSQQPEKRKRRRSGFSLKNAKFVHKHSKSNDSLQPANSQHSVSEPSTSTTNTSLAIPSSLEKKAGPVKKPVELFRTLRQASIIEPMSPVALRSPNSSLLVDLAMFLLDGHTMGMSTSWELLRHRPDANKFSLPQSSLN</sequence>
<reference evidence="10" key="1">
    <citation type="submission" date="2024-06" db="EMBL/GenBank/DDBJ databases">
        <authorList>
            <person name="Liu X."/>
            <person name="Lenzi L."/>
            <person name="Haldenby T S."/>
            <person name="Uol C."/>
        </authorList>
    </citation>
    <scope>NUCLEOTIDE SEQUENCE</scope>
</reference>
<dbReference type="EC" id="4.6.1.2" evidence="2"/>
<evidence type="ECO:0000256" key="1">
    <source>
        <dbReference type="ARBA" id="ARBA00004496"/>
    </source>
</evidence>
<dbReference type="Gene3D" id="3.30.450.260">
    <property type="entry name" value="Haem NO binding associated domain"/>
    <property type="match status" value="1"/>
</dbReference>
<dbReference type="InterPro" id="IPR001054">
    <property type="entry name" value="A/G_cyclase"/>
</dbReference>
<dbReference type="GO" id="GO:0070482">
    <property type="term" value="P:response to oxygen levels"/>
    <property type="evidence" value="ECO:0007669"/>
    <property type="project" value="TreeGrafter"/>
</dbReference>
<dbReference type="GO" id="GO:0004383">
    <property type="term" value="F:guanylate cyclase activity"/>
    <property type="evidence" value="ECO:0007669"/>
    <property type="project" value="UniProtKB-EC"/>
</dbReference>
<dbReference type="PANTHER" id="PTHR45655">
    <property type="entry name" value="GUANYLATE CYCLASE SOLUBLE SUBUNIT BETA-2"/>
    <property type="match status" value="1"/>
</dbReference>
<dbReference type="CDD" id="cd07302">
    <property type="entry name" value="CHD"/>
    <property type="match status" value="1"/>
</dbReference>
<dbReference type="Gene3D" id="3.90.1520.10">
    <property type="entry name" value="H-NOX domain"/>
    <property type="match status" value="1"/>
</dbReference>
<evidence type="ECO:0000256" key="7">
    <source>
        <dbReference type="ARBA" id="ARBA00023293"/>
    </source>
</evidence>
<dbReference type="InterPro" id="IPR011645">
    <property type="entry name" value="HNOB_dom_associated"/>
</dbReference>
<dbReference type="PANTHER" id="PTHR45655:SF10">
    <property type="entry name" value="SOLUBLE GUANYLATE CYCLASE 88E"/>
    <property type="match status" value="1"/>
</dbReference>
<dbReference type="GO" id="GO:0020037">
    <property type="term" value="F:heme binding"/>
    <property type="evidence" value="ECO:0007669"/>
    <property type="project" value="InterPro"/>
</dbReference>
<evidence type="ECO:0000313" key="10">
    <source>
        <dbReference type="EMBL" id="CAL5133510.1"/>
    </source>
</evidence>
<feature type="region of interest" description="Disordered" evidence="8">
    <location>
        <begin position="760"/>
        <end position="857"/>
    </location>
</feature>
<feature type="domain" description="Guanylate cyclase" evidence="9">
    <location>
        <begin position="421"/>
        <end position="558"/>
    </location>
</feature>
<dbReference type="EMBL" id="CAXLJL010000156">
    <property type="protein sequence ID" value="CAL5133510.1"/>
    <property type="molecule type" value="Genomic_DNA"/>
</dbReference>
<dbReference type="GO" id="GO:0008074">
    <property type="term" value="C:guanylate cyclase complex, soluble"/>
    <property type="evidence" value="ECO:0007669"/>
    <property type="project" value="TreeGrafter"/>
</dbReference>
<dbReference type="Gene3D" id="6.10.250.780">
    <property type="match status" value="1"/>
</dbReference>
<evidence type="ECO:0000256" key="2">
    <source>
        <dbReference type="ARBA" id="ARBA00012202"/>
    </source>
</evidence>
<dbReference type="GO" id="GO:0038060">
    <property type="term" value="P:nitric oxide-cGMP-mediated signaling"/>
    <property type="evidence" value="ECO:0007669"/>
    <property type="project" value="TreeGrafter"/>
</dbReference>
<feature type="region of interest" description="Disordered" evidence="8">
    <location>
        <begin position="612"/>
        <end position="743"/>
    </location>
</feature>
<keyword evidence="6" id="KW-0456">Lyase</keyword>
<evidence type="ECO:0000256" key="3">
    <source>
        <dbReference type="ARBA" id="ARBA00022490"/>
    </source>
</evidence>
<dbReference type="AlphaFoldDB" id="A0AAV2T9Q9"/>
<dbReference type="PROSITE" id="PS50125">
    <property type="entry name" value="GUANYLATE_CYCLASE_2"/>
    <property type="match status" value="1"/>
</dbReference>
<accession>A0AAV2T9Q9</accession>
<dbReference type="InterPro" id="IPR024096">
    <property type="entry name" value="NO_sig/Golgi_transp_ligand-bd"/>
</dbReference>
<dbReference type="Proteomes" id="UP001497525">
    <property type="component" value="Unassembled WGS sequence"/>
</dbReference>
<dbReference type="InterPro" id="IPR042463">
    <property type="entry name" value="HNOB_dom_associated_sf"/>
</dbReference>
<dbReference type="InterPro" id="IPR011644">
    <property type="entry name" value="Heme_NO-bd"/>
</dbReference>
<comment type="subcellular location">
    <subcellularLocation>
        <location evidence="1">Cytoplasm</location>
    </subcellularLocation>
</comment>
<feature type="compositionally biased region" description="Basic and acidic residues" evidence="8">
    <location>
        <begin position="617"/>
        <end position="635"/>
    </location>
</feature>
<evidence type="ECO:0000256" key="5">
    <source>
        <dbReference type="ARBA" id="ARBA00023134"/>
    </source>
</evidence>
<comment type="caution">
    <text evidence="10">The sequence shown here is derived from an EMBL/GenBank/DDBJ whole genome shotgun (WGS) entry which is preliminary data.</text>
</comment>
<keyword evidence="4" id="KW-0547">Nucleotide-binding</keyword>
<evidence type="ECO:0000256" key="4">
    <source>
        <dbReference type="ARBA" id="ARBA00022741"/>
    </source>
</evidence>
<dbReference type="Pfam" id="PF00211">
    <property type="entry name" value="Guanylate_cyc"/>
    <property type="match status" value="1"/>
</dbReference>
<feature type="compositionally biased region" description="Acidic residues" evidence="8">
    <location>
        <begin position="654"/>
        <end position="665"/>
    </location>
</feature>
<dbReference type="Pfam" id="PF07700">
    <property type="entry name" value="HNOB"/>
    <property type="match status" value="1"/>
</dbReference>
<dbReference type="InterPro" id="IPR029787">
    <property type="entry name" value="Nucleotide_cyclase"/>
</dbReference>
<proteinExistence type="predicted"/>
<keyword evidence="3" id="KW-0963">Cytoplasm</keyword>
<evidence type="ECO:0000256" key="6">
    <source>
        <dbReference type="ARBA" id="ARBA00023239"/>
    </source>
</evidence>
<gene>
    <name evidence="10" type="ORF">CDAUBV1_LOCUS6739</name>
</gene>
<protein>
    <recommendedName>
        <fullName evidence="2">guanylate cyclase</fullName>
        <ecNumber evidence="2">4.6.1.2</ecNumber>
    </recommendedName>
</protein>
<organism evidence="10 11">
    <name type="scientific">Calicophoron daubneyi</name>
    <name type="common">Rumen fluke</name>
    <name type="synonym">Paramphistomum daubneyi</name>
    <dbReference type="NCBI Taxonomy" id="300641"/>
    <lineage>
        <taxon>Eukaryota</taxon>
        <taxon>Metazoa</taxon>
        <taxon>Spiralia</taxon>
        <taxon>Lophotrochozoa</taxon>
        <taxon>Platyhelminthes</taxon>
        <taxon>Trematoda</taxon>
        <taxon>Digenea</taxon>
        <taxon>Plagiorchiida</taxon>
        <taxon>Pronocephalata</taxon>
        <taxon>Paramphistomoidea</taxon>
        <taxon>Paramphistomidae</taxon>
        <taxon>Calicophoron</taxon>
    </lineage>
</organism>
<name>A0AAV2T9Q9_CALDB</name>
<feature type="compositionally biased region" description="Basic and acidic residues" evidence="8">
    <location>
        <begin position="760"/>
        <end position="770"/>
    </location>
</feature>
<dbReference type="SMART" id="SM00044">
    <property type="entry name" value="CYCc"/>
    <property type="match status" value="1"/>
</dbReference>
<evidence type="ECO:0000313" key="11">
    <source>
        <dbReference type="Proteomes" id="UP001497525"/>
    </source>
</evidence>
<keyword evidence="5" id="KW-0342">GTP-binding</keyword>